<keyword evidence="3" id="KW-1185">Reference proteome</keyword>
<dbReference type="EMBL" id="KZ679016">
    <property type="protein sequence ID" value="PSS10770.1"/>
    <property type="molecule type" value="Genomic_DNA"/>
</dbReference>
<reference evidence="2 3" key="1">
    <citation type="journal article" date="2018" name="New Phytol.">
        <title>Comparative genomics and transcriptomics depict ericoid mycorrhizal fungi as versatile saprotrophs and plant mutualists.</title>
        <authorList>
            <person name="Martino E."/>
            <person name="Morin E."/>
            <person name="Grelet G.A."/>
            <person name="Kuo A."/>
            <person name="Kohler A."/>
            <person name="Daghino S."/>
            <person name="Barry K.W."/>
            <person name="Cichocki N."/>
            <person name="Clum A."/>
            <person name="Dockter R.B."/>
            <person name="Hainaut M."/>
            <person name="Kuo R.C."/>
            <person name="LaButti K."/>
            <person name="Lindahl B.D."/>
            <person name="Lindquist E.A."/>
            <person name="Lipzen A."/>
            <person name="Khouja H.R."/>
            <person name="Magnuson J."/>
            <person name="Murat C."/>
            <person name="Ohm R.A."/>
            <person name="Singer S.W."/>
            <person name="Spatafora J.W."/>
            <person name="Wang M."/>
            <person name="Veneault-Fourrey C."/>
            <person name="Henrissat B."/>
            <person name="Grigoriev I.V."/>
            <person name="Martin F.M."/>
            <person name="Perotto S."/>
        </authorList>
    </citation>
    <scope>NUCLEOTIDE SEQUENCE [LARGE SCALE GENOMIC DNA]</scope>
    <source>
        <strain evidence="2 3">ATCC 22711</strain>
    </source>
</reference>
<organism evidence="2 3">
    <name type="scientific">Amorphotheca resinae ATCC 22711</name>
    <dbReference type="NCBI Taxonomy" id="857342"/>
    <lineage>
        <taxon>Eukaryota</taxon>
        <taxon>Fungi</taxon>
        <taxon>Dikarya</taxon>
        <taxon>Ascomycota</taxon>
        <taxon>Pezizomycotina</taxon>
        <taxon>Leotiomycetes</taxon>
        <taxon>Helotiales</taxon>
        <taxon>Amorphothecaceae</taxon>
        <taxon>Amorphotheca</taxon>
    </lineage>
</organism>
<dbReference type="Proteomes" id="UP000241818">
    <property type="component" value="Unassembled WGS sequence"/>
</dbReference>
<accession>A0A2T3ATG4</accession>
<feature type="compositionally biased region" description="Polar residues" evidence="1">
    <location>
        <begin position="28"/>
        <end position="40"/>
    </location>
</feature>
<proteinExistence type="predicted"/>
<feature type="compositionally biased region" description="Acidic residues" evidence="1">
    <location>
        <begin position="80"/>
        <end position="93"/>
    </location>
</feature>
<protein>
    <submittedName>
        <fullName evidence="2">Uncharacterized protein</fullName>
    </submittedName>
</protein>
<sequence length="406" mass="45568">MNQLFKLKNTFIEYLSPKRRRTVGPATSPATPTAQHSYVPTSEPKDKKAQAAINGQVNQKYLSPSDTRFAKGSRKRPREDDEYNDDESSEVSPDESISQISPAEKSSQGSVNSTAFEVDKQSDDDESIGDAEEVSAEEKVQEYLDRQAELALRKEAIKEVKAQGTWHSEEIFLFERLSMRSFEELLPATWQVDFPTLPEAVFTVAQEKAFINFNCGSSSRGVKALQSLLSLGGRVKDKVEAGRPCERLMAKEIENYIKWSEMDGGFSNLRFIPVLTVVAARQKEAISSISKSITDQMEFLAEKHRENLILDEPQTNELGEVEIYSRKPPLLYGIIVAQTMTIFVTLDSSNPEAKIRHLAHFDFKEKGVDVWNGLAVAIIVIVARNYLMSIKDELEVDDECTSDPDA</sequence>
<evidence type="ECO:0000256" key="1">
    <source>
        <dbReference type="SAM" id="MobiDB-lite"/>
    </source>
</evidence>
<dbReference type="GeneID" id="36574047"/>
<feature type="compositionally biased region" description="Polar residues" evidence="1">
    <location>
        <begin position="99"/>
        <end position="115"/>
    </location>
</feature>
<dbReference type="RefSeq" id="XP_024717949.1">
    <property type="nucleotide sequence ID" value="XM_024865966.1"/>
</dbReference>
<dbReference type="InParanoid" id="A0A2T3ATG4"/>
<name>A0A2T3ATG4_AMORE</name>
<dbReference type="OrthoDB" id="5286775at2759"/>
<gene>
    <name evidence="2" type="ORF">M430DRAFT_30658</name>
</gene>
<evidence type="ECO:0000313" key="2">
    <source>
        <dbReference type="EMBL" id="PSS10770.1"/>
    </source>
</evidence>
<dbReference type="AlphaFoldDB" id="A0A2T3ATG4"/>
<feature type="region of interest" description="Disordered" evidence="1">
    <location>
        <begin position="17"/>
        <end position="139"/>
    </location>
</feature>
<evidence type="ECO:0000313" key="3">
    <source>
        <dbReference type="Proteomes" id="UP000241818"/>
    </source>
</evidence>
<feature type="compositionally biased region" description="Polar residues" evidence="1">
    <location>
        <begin position="53"/>
        <end position="66"/>
    </location>
</feature>
<feature type="compositionally biased region" description="Acidic residues" evidence="1">
    <location>
        <begin position="122"/>
        <end position="135"/>
    </location>
</feature>